<organism evidence="3 4">
    <name type="scientific">Mycobacterium gordonae</name>
    <dbReference type="NCBI Taxonomy" id="1778"/>
    <lineage>
        <taxon>Bacteria</taxon>
        <taxon>Bacillati</taxon>
        <taxon>Actinomycetota</taxon>
        <taxon>Actinomycetes</taxon>
        <taxon>Mycobacteriales</taxon>
        <taxon>Mycobacteriaceae</taxon>
        <taxon>Mycobacterium</taxon>
    </lineage>
</organism>
<dbReference type="AlphaFoldDB" id="A0A1X1VZE0"/>
<feature type="non-terminal residue" evidence="3">
    <location>
        <position position="390"/>
    </location>
</feature>
<dbReference type="SMART" id="SM00507">
    <property type="entry name" value="HNHc"/>
    <property type="match status" value="1"/>
</dbReference>
<dbReference type="CDD" id="cd00085">
    <property type="entry name" value="HNHc"/>
    <property type="match status" value="1"/>
</dbReference>
<dbReference type="Pfam" id="PF02720">
    <property type="entry name" value="DUF222"/>
    <property type="match status" value="1"/>
</dbReference>
<accession>A0A1X1VZE0</accession>
<keyword evidence="4" id="KW-1185">Reference proteome</keyword>
<name>A0A1X1VZE0_MYCGO</name>
<evidence type="ECO:0000313" key="3">
    <source>
        <dbReference type="EMBL" id="ORV77347.1"/>
    </source>
</evidence>
<sequence>MECMYRVVRKLRVPGHALINQLRTQATNEELGGTLGQALADRLRITKSDADRLIGEAADLGPRRALTGEPLAPVLTATAAAQRRGHISDGNVAVIRKFFATLPDTVDAATREYAEAQLALAATGFRPDELTEYAQVLKDCLKPDGDFQPDQPEQTRKRGITLGKQQPDGMSEIRGHITPEFRATLEPVIAKLGAPGMCNPDDDTPVIDGRAPADAVDRDTRTAAQRNHDALNTALRTLLKSAKLGQHHGLPTSIILTTTLAELEAGAGRALTAGGTLLPMRDVLRLATPAHHYLAIFDKDKTLALYHGKRLASPEQRLALLARDRGCTRPGCTVPGYWTQVHHLEGWIAKRRTHIDELTLACAPDNRMVELRKYITRRNAHGHTEWHPPA</sequence>
<evidence type="ECO:0000256" key="1">
    <source>
        <dbReference type="SAM" id="MobiDB-lite"/>
    </source>
</evidence>
<reference evidence="3 4" key="1">
    <citation type="submission" date="2016-01" db="EMBL/GenBank/DDBJ databases">
        <title>The new phylogeny of the genus Mycobacterium.</title>
        <authorList>
            <person name="Tarcisio F."/>
            <person name="Conor M."/>
            <person name="Antonella G."/>
            <person name="Elisabetta G."/>
            <person name="Giulia F.S."/>
            <person name="Sara T."/>
            <person name="Anna F."/>
            <person name="Clotilde B."/>
            <person name="Roberto B."/>
            <person name="Veronica D.S."/>
            <person name="Fabio R."/>
            <person name="Monica P."/>
            <person name="Olivier J."/>
            <person name="Enrico T."/>
            <person name="Nicola S."/>
        </authorList>
    </citation>
    <scope>NUCLEOTIDE SEQUENCE [LARGE SCALE GENOMIC DNA]</scope>
    <source>
        <strain evidence="3 4">DSM 44160</strain>
    </source>
</reference>
<protein>
    <recommendedName>
        <fullName evidence="2">HNH nuclease domain-containing protein</fullName>
    </recommendedName>
</protein>
<gene>
    <name evidence="3" type="ORF">AWC08_00640</name>
</gene>
<evidence type="ECO:0000313" key="4">
    <source>
        <dbReference type="Proteomes" id="UP000193928"/>
    </source>
</evidence>
<evidence type="ECO:0000259" key="2">
    <source>
        <dbReference type="SMART" id="SM00507"/>
    </source>
</evidence>
<dbReference type="Proteomes" id="UP000193928">
    <property type="component" value="Unassembled WGS sequence"/>
</dbReference>
<feature type="domain" description="HNH nuclease" evidence="2">
    <location>
        <begin position="315"/>
        <end position="367"/>
    </location>
</feature>
<dbReference type="InterPro" id="IPR003615">
    <property type="entry name" value="HNH_nuc"/>
</dbReference>
<comment type="caution">
    <text evidence="3">The sequence shown here is derived from an EMBL/GenBank/DDBJ whole genome shotgun (WGS) entry which is preliminary data.</text>
</comment>
<dbReference type="InterPro" id="IPR003870">
    <property type="entry name" value="DUF222"/>
</dbReference>
<dbReference type="EMBL" id="LQOY01000157">
    <property type="protein sequence ID" value="ORV77347.1"/>
    <property type="molecule type" value="Genomic_DNA"/>
</dbReference>
<proteinExistence type="predicted"/>
<feature type="region of interest" description="Disordered" evidence="1">
    <location>
        <begin position="143"/>
        <end position="171"/>
    </location>
</feature>